<dbReference type="AlphaFoldDB" id="A0A0E9MWL7"/>
<dbReference type="Gene3D" id="1.10.10.10">
    <property type="entry name" value="Winged helix-like DNA-binding domain superfamily/Winged helix DNA-binding domain"/>
    <property type="match status" value="1"/>
</dbReference>
<evidence type="ECO:0000313" key="3">
    <source>
        <dbReference type="EMBL" id="GAO41883.1"/>
    </source>
</evidence>
<organism evidence="3 4">
    <name type="scientific">Flavihumibacter petaseus NBRC 106054</name>
    <dbReference type="NCBI Taxonomy" id="1220578"/>
    <lineage>
        <taxon>Bacteria</taxon>
        <taxon>Pseudomonadati</taxon>
        <taxon>Bacteroidota</taxon>
        <taxon>Chitinophagia</taxon>
        <taxon>Chitinophagales</taxon>
        <taxon>Chitinophagaceae</taxon>
        <taxon>Flavihumibacter</taxon>
    </lineage>
</organism>
<proteinExistence type="predicted"/>
<dbReference type="Pfam" id="PF20239">
    <property type="entry name" value="DUF6596"/>
    <property type="match status" value="1"/>
</dbReference>
<evidence type="ECO:0000313" key="4">
    <source>
        <dbReference type="Proteomes" id="UP000033121"/>
    </source>
</evidence>
<dbReference type="Pfam" id="PF04542">
    <property type="entry name" value="Sigma70_r2"/>
    <property type="match status" value="1"/>
</dbReference>
<dbReference type="STRING" id="1220578.FPE01S_01_08980"/>
<reference evidence="3 4" key="1">
    <citation type="submission" date="2015-04" db="EMBL/GenBank/DDBJ databases">
        <title>Whole genome shotgun sequence of Flavihumibacter petaseus NBRC 106054.</title>
        <authorList>
            <person name="Miyazawa S."/>
            <person name="Hosoyama A."/>
            <person name="Hashimoto M."/>
            <person name="Noguchi M."/>
            <person name="Tsuchikane K."/>
            <person name="Ohji S."/>
            <person name="Yamazoe A."/>
            <person name="Ichikawa N."/>
            <person name="Kimura A."/>
            <person name="Fujita N."/>
        </authorList>
    </citation>
    <scope>NUCLEOTIDE SEQUENCE [LARGE SCALE GENOMIC DNA]</scope>
    <source>
        <strain evidence="3 4">NBRC 106054</strain>
    </source>
</reference>
<dbReference type="OrthoDB" id="9780299at2"/>
<comment type="caution">
    <text evidence="3">The sequence shown here is derived from an EMBL/GenBank/DDBJ whole genome shotgun (WGS) entry which is preliminary data.</text>
</comment>
<gene>
    <name evidence="3" type="ORF">FPE01S_01_08980</name>
</gene>
<dbReference type="Gene3D" id="1.10.1740.10">
    <property type="match status" value="1"/>
</dbReference>
<dbReference type="InterPro" id="IPR007627">
    <property type="entry name" value="RNA_pol_sigma70_r2"/>
</dbReference>
<feature type="domain" description="DUF6596" evidence="2">
    <location>
        <begin position="182"/>
        <end position="282"/>
    </location>
</feature>
<dbReference type="InterPro" id="IPR013324">
    <property type="entry name" value="RNA_pol_sigma_r3/r4-like"/>
</dbReference>
<dbReference type="PANTHER" id="PTHR47756:SF2">
    <property type="entry name" value="BLL6612 PROTEIN"/>
    <property type="match status" value="1"/>
</dbReference>
<dbReference type="Proteomes" id="UP000033121">
    <property type="component" value="Unassembled WGS sequence"/>
</dbReference>
<accession>A0A0E9MWL7</accession>
<dbReference type="InterPro" id="IPR014284">
    <property type="entry name" value="RNA_pol_sigma-70_dom"/>
</dbReference>
<dbReference type="NCBIfam" id="TIGR02937">
    <property type="entry name" value="sigma70-ECF"/>
    <property type="match status" value="1"/>
</dbReference>
<protein>
    <submittedName>
        <fullName evidence="3">Putative RNA polymerase ECF-type sigma factor</fullName>
    </submittedName>
</protein>
<dbReference type="InterPro" id="IPR046531">
    <property type="entry name" value="DUF6596"/>
</dbReference>
<dbReference type="SUPFAM" id="SSF88659">
    <property type="entry name" value="Sigma3 and sigma4 domains of RNA polymerase sigma factors"/>
    <property type="match status" value="1"/>
</dbReference>
<evidence type="ECO:0000259" key="2">
    <source>
        <dbReference type="Pfam" id="PF20239"/>
    </source>
</evidence>
<dbReference type="GO" id="GO:0003700">
    <property type="term" value="F:DNA-binding transcription factor activity"/>
    <property type="evidence" value="ECO:0007669"/>
    <property type="project" value="InterPro"/>
</dbReference>
<keyword evidence="4" id="KW-1185">Reference proteome</keyword>
<dbReference type="SUPFAM" id="SSF88946">
    <property type="entry name" value="Sigma2 domain of RNA polymerase sigma factors"/>
    <property type="match status" value="1"/>
</dbReference>
<dbReference type="GO" id="GO:0006352">
    <property type="term" value="P:DNA-templated transcription initiation"/>
    <property type="evidence" value="ECO:0007669"/>
    <property type="project" value="InterPro"/>
</dbReference>
<dbReference type="RefSeq" id="WP_046367666.1">
    <property type="nucleotide sequence ID" value="NZ_BBWV01000001.1"/>
</dbReference>
<dbReference type="InterPro" id="IPR013325">
    <property type="entry name" value="RNA_pol_sigma_r2"/>
</dbReference>
<name>A0A0E9MWL7_9BACT</name>
<feature type="domain" description="RNA polymerase sigma-70 region 2" evidence="1">
    <location>
        <begin position="21"/>
        <end position="78"/>
    </location>
</feature>
<evidence type="ECO:0000259" key="1">
    <source>
        <dbReference type="Pfam" id="PF04542"/>
    </source>
</evidence>
<dbReference type="InterPro" id="IPR036388">
    <property type="entry name" value="WH-like_DNA-bd_sf"/>
</dbReference>
<dbReference type="PANTHER" id="PTHR47756">
    <property type="entry name" value="BLL6612 PROTEIN-RELATED"/>
    <property type="match status" value="1"/>
</dbReference>
<dbReference type="EMBL" id="BBWV01000001">
    <property type="protein sequence ID" value="GAO41883.1"/>
    <property type="molecule type" value="Genomic_DNA"/>
</dbReference>
<sequence length="411" mass="46564">MSAETIVPHLFRSEYKKIIAVLCRNFGWDQLDQAEDIASETFLTAAQVWALKGPPPEPVAWLYTVAKNKARTFLKRQQVYQQKVVPALQHDEAPQTEIDLSADGIRDSQLRMIFAVCHPSLPMESQVALALRILCGFSISEIAMAFMTNTETISKRLYRAREKLRVMQVLPEVPSPEALPDRLEAVLQTIYLLFNEGYYSSCNNQLLQKDICYEAMQLCSQLLEYSVTAVPPAQALMALMCFHASRFDARLAGDDLVLYGDQDTSRWNQEFIRKGVFFLHHSARGEQLSRYHLEAGIAWWHTRPGDSPEKWQEILQRYTMLLELSYSPLVDLNRIYALAKVSGAKAGITAAREWIAGADYPPEVLRYYHLLLGTLFLESDTATAAEHLAIATSLAGTGTERSFLTRRYGFL</sequence>